<sequence length="83" mass="9389">MRLELTERLLAKQSGGVSITGDTRRIRRVSIAILAEFDEYPMRYSSNCFKLIFELSGILSKACSAYITVIFGEYHTGYSMKLA</sequence>
<dbReference type="AlphaFoldDB" id="A0AAP0BXK6"/>
<dbReference type="EMBL" id="JBBWWQ010000002">
    <property type="protein sequence ID" value="KAK8953836.1"/>
    <property type="molecule type" value="Genomic_DNA"/>
</dbReference>
<proteinExistence type="predicted"/>
<gene>
    <name evidence="1" type="ORF">KSP39_PZI002382</name>
</gene>
<organism evidence="1 2">
    <name type="scientific">Platanthera zijinensis</name>
    <dbReference type="NCBI Taxonomy" id="2320716"/>
    <lineage>
        <taxon>Eukaryota</taxon>
        <taxon>Viridiplantae</taxon>
        <taxon>Streptophyta</taxon>
        <taxon>Embryophyta</taxon>
        <taxon>Tracheophyta</taxon>
        <taxon>Spermatophyta</taxon>
        <taxon>Magnoliopsida</taxon>
        <taxon>Liliopsida</taxon>
        <taxon>Asparagales</taxon>
        <taxon>Orchidaceae</taxon>
        <taxon>Orchidoideae</taxon>
        <taxon>Orchideae</taxon>
        <taxon>Orchidinae</taxon>
        <taxon>Platanthera</taxon>
    </lineage>
</organism>
<evidence type="ECO:0000313" key="2">
    <source>
        <dbReference type="Proteomes" id="UP001418222"/>
    </source>
</evidence>
<evidence type="ECO:0000313" key="1">
    <source>
        <dbReference type="EMBL" id="KAK8953836.1"/>
    </source>
</evidence>
<accession>A0AAP0BXK6</accession>
<protein>
    <submittedName>
        <fullName evidence="1">Uncharacterized protein</fullName>
    </submittedName>
</protein>
<keyword evidence="2" id="KW-1185">Reference proteome</keyword>
<reference evidence="1 2" key="1">
    <citation type="journal article" date="2022" name="Nat. Plants">
        <title>Genomes of leafy and leafless Platanthera orchids illuminate the evolution of mycoheterotrophy.</title>
        <authorList>
            <person name="Li M.H."/>
            <person name="Liu K.W."/>
            <person name="Li Z."/>
            <person name="Lu H.C."/>
            <person name="Ye Q.L."/>
            <person name="Zhang D."/>
            <person name="Wang J.Y."/>
            <person name="Li Y.F."/>
            <person name="Zhong Z.M."/>
            <person name="Liu X."/>
            <person name="Yu X."/>
            <person name="Liu D.K."/>
            <person name="Tu X.D."/>
            <person name="Liu B."/>
            <person name="Hao Y."/>
            <person name="Liao X.Y."/>
            <person name="Jiang Y.T."/>
            <person name="Sun W.H."/>
            <person name="Chen J."/>
            <person name="Chen Y.Q."/>
            <person name="Ai Y."/>
            <person name="Zhai J.W."/>
            <person name="Wu S.S."/>
            <person name="Zhou Z."/>
            <person name="Hsiao Y.Y."/>
            <person name="Wu W.L."/>
            <person name="Chen Y.Y."/>
            <person name="Lin Y.F."/>
            <person name="Hsu J.L."/>
            <person name="Li C.Y."/>
            <person name="Wang Z.W."/>
            <person name="Zhao X."/>
            <person name="Zhong W.Y."/>
            <person name="Ma X.K."/>
            <person name="Ma L."/>
            <person name="Huang J."/>
            <person name="Chen G.Z."/>
            <person name="Huang M.Z."/>
            <person name="Huang L."/>
            <person name="Peng D.H."/>
            <person name="Luo Y.B."/>
            <person name="Zou S.Q."/>
            <person name="Chen S.P."/>
            <person name="Lan S."/>
            <person name="Tsai W.C."/>
            <person name="Van de Peer Y."/>
            <person name="Liu Z.J."/>
        </authorList>
    </citation>
    <scope>NUCLEOTIDE SEQUENCE [LARGE SCALE GENOMIC DNA]</scope>
    <source>
        <strain evidence="1">Lor287</strain>
    </source>
</reference>
<name>A0AAP0BXK6_9ASPA</name>
<dbReference type="Proteomes" id="UP001418222">
    <property type="component" value="Unassembled WGS sequence"/>
</dbReference>
<comment type="caution">
    <text evidence="1">The sequence shown here is derived from an EMBL/GenBank/DDBJ whole genome shotgun (WGS) entry which is preliminary data.</text>
</comment>